<dbReference type="RefSeq" id="WP_237261869.1">
    <property type="nucleotide sequence ID" value="NZ_AP024202.1"/>
</dbReference>
<sequence>MKPFSANTAALVKLEDTLKPESYSELAKDWYIIVTDVQNSTQAIEAGLYREINAIGGSTIAAVLNALKPNQVPYVFGGDGASFCVPANSLEKVKQALKGCQEIAQQIHNLNLRVGLIAYQELTSPIHLCKYQASENLHQYFFMGGGMEEADSKIKASSHYHLDPSTLANADFSGFECRWNSVPSAKEITFSLLVKARTSSEMEALKTYDALIEKIHLLFGDVQDYHPLNTKGLSLSLSADKLNVELLTKTQHQNLWQRWFTLQKLRMQNLIATYLMKFGKIAMGSNWGEYKQDLVINSDFIKIDDTYRTVMSAEQKTLNELIEWLEGQYQAGRLFYGYHTSHSAIITCLINKTGIDHIHFVDCAEGGYTMAAKQLKTQIKSTV</sequence>
<keyword evidence="2" id="KW-1185">Reference proteome</keyword>
<proteinExistence type="predicted"/>
<organism evidence="1 2">
    <name type="scientific">Thiomicrorhabdus immobilis</name>
    <dbReference type="NCBI Taxonomy" id="2791037"/>
    <lineage>
        <taxon>Bacteria</taxon>
        <taxon>Pseudomonadati</taxon>
        <taxon>Pseudomonadota</taxon>
        <taxon>Gammaproteobacteria</taxon>
        <taxon>Thiotrichales</taxon>
        <taxon>Piscirickettsiaceae</taxon>
        <taxon>Thiomicrorhabdus</taxon>
    </lineage>
</organism>
<dbReference type="Pfam" id="PF11294">
    <property type="entry name" value="DUF3095"/>
    <property type="match status" value="1"/>
</dbReference>
<gene>
    <name evidence="1" type="ORF">THMIRHAM_21930</name>
</gene>
<name>A0ABN6CZC7_9GAMM</name>
<protein>
    <recommendedName>
        <fullName evidence="3">DUF3095 domain-containing protein</fullName>
    </recommendedName>
</protein>
<dbReference type="InterPro" id="IPR021445">
    <property type="entry name" value="DUF3095"/>
</dbReference>
<evidence type="ECO:0000313" key="2">
    <source>
        <dbReference type="Proteomes" id="UP001054820"/>
    </source>
</evidence>
<evidence type="ECO:0000313" key="1">
    <source>
        <dbReference type="EMBL" id="BCN94408.1"/>
    </source>
</evidence>
<accession>A0ABN6CZC7</accession>
<dbReference type="Proteomes" id="UP001054820">
    <property type="component" value="Chromosome"/>
</dbReference>
<reference evidence="1" key="1">
    <citation type="journal article" date="2022" name="Arch. Microbiol.">
        <title>Thiomicrorhabdus immobilis sp. nov., a mesophilic sulfur-oxidizing bacterium isolated from sediment of a brackish lake in northern Japan.</title>
        <authorList>
            <person name="Kojima H."/>
            <person name="Mochizuki J."/>
            <person name="Kanda M."/>
            <person name="Watanabe T."/>
            <person name="Fukui M."/>
        </authorList>
    </citation>
    <scope>NUCLEOTIDE SEQUENCE</scope>
    <source>
        <strain evidence="1">Am19</strain>
    </source>
</reference>
<dbReference type="EMBL" id="AP024202">
    <property type="protein sequence ID" value="BCN94408.1"/>
    <property type="molecule type" value="Genomic_DNA"/>
</dbReference>
<evidence type="ECO:0008006" key="3">
    <source>
        <dbReference type="Google" id="ProtNLM"/>
    </source>
</evidence>